<feature type="compositionally biased region" description="Basic and acidic residues" evidence="1">
    <location>
        <begin position="80"/>
        <end position="90"/>
    </location>
</feature>
<proteinExistence type="predicted"/>
<evidence type="ECO:0000313" key="2">
    <source>
        <dbReference type="EMBL" id="KAL0317313.1"/>
    </source>
</evidence>
<dbReference type="AlphaFoldDB" id="A0AAW2LED7"/>
<reference evidence="2" key="2">
    <citation type="journal article" date="2024" name="Plant">
        <title>Genomic evolution and insights into agronomic trait innovations of Sesamum species.</title>
        <authorList>
            <person name="Miao H."/>
            <person name="Wang L."/>
            <person name="Qu L."/>
            <person name="Liu H."/>
            <person name="Sun Y."/>
            <person name="Le M."/>
            <person name="Wang Q."/>
            <person name="Wei S."/>
            <person name="Zheng Y."/>
            <person name="Lin W."/>
            <person name="Duan Y."/>
            <person name="Cao H."/>
            <person name="Xiong S."/>
            <person name="Wang X."/>
            <person name="Wei L."/>
            <person name="Li C."/>
            <person name="Ma Q."/>
            <person name="Ju M."/>
            <person name="Zhao R."/>
            <person name="Li G."/>
            <person name="Mu C."/>
            <person name="Tian Q."/>
            <person name="Mei H."/>
            <person name="Zhang T."/>
            <person name="Gao T."/>
            <person name="Zhang H."/>
        </authorList>
    </citation>
    <scope>NUCLEOTIDE SEQUENCE</scope>
    <source>
        <strain evidence="2">G01</strain>
    </source>
</reference>
<protein>
    <submittedName>
        <fullName evidence="2">Uncharacterized protein</fullName>
    </submittedName>
</protein>
<gene>
    <name evidence="2" type="ORF">Sangu_2145600</name>
</gene>
<comment type="caution">
    <text evidence="2">The sequence shown here is derived from an EMBL/GenBank/DDBJ whole genome shotgun (WGS) entry which is preliminary data.</text>
</comment>
<dbReference type="EMBL" id="JACGWK010000014">
    <property type="protein sequence ID" value="KAL0317313.1"/>
    <property type="molecule type" value="Genomic_DNA"/>
</dbReference>
<accession>A0AAW2LED7</accession>
<feature type="region of interest" description="Disordered" evidence="1">
    <location>
        <begin position="68"/>
        <end position="90"/>
    </location>
</feature>
<name>A0AAW2LED7_9LAMI</name>
<reference evidence="2" key="1">
    <citation type="submission" date="2020-06" db="EMBL/GenBank/DDBJ databases">
        <authorList>
            <person name="Li T."/>
            <person name="Hu X."/>
            <person name="Zhang T."/>
            <person name="Song X."/>
            <person name="Zhang H."/>
            <person name="Dai N."/>
            <person name="Sheng W."/>
            <person name="Hou X."/>
            <person name="Wei L."/>
        </authorList>
    </citation>
    <scope>NUCLEOTIDE SEQUENCE</scope>
    <source>
        <strain evidence="2">G01</strain>
        <tissue evidence="2">Leaf</tissue>
    </source>
</reference>
<organism evidence="2">
    <name type="scientific">Sesamum angustifolium</name>
    <dbReference type="NCBI Taxonomy" id="2727405"/>
    <lineage>
        <taxon>Eukaryota</taxon>
        <taxon>Viridiplantae</taxon>
        <taxon>Streptophyta</taxon>
        <taxon>Embryophyta</taxon>
        <taxon>Tracheophyta</taxon>
        <taxon>Spermatophyta</taxon>
        <taxon>Magnoliopsida</taxon>
        <taxon>eudicotyledons</taxon>
        <taxon>Gunneridae</taxon>
        <taxon>Pentapetalae</taxon>
        <taxon>asterids</taxon>
        <taxon>lamiids</taxon>
        <taxon>Lamiales</taxon>
        <taxon>Pedaliaceae</taxon>
        <taxon>Sesamum</taxon>
    </lineage>
</organism>
<sequence>MDTPRIIISPDTPLMELSSDLLGIIQQMTASFIHEQLAILVLARVTTPLEVTASEQVDLILAIPRPNIAEGPSTQLDAQVSKREERRKSW</sequence>
<evidence type="ECO:0000256" key="1">
    <source>
        <dbReference type="SAM" id="MobiDB-lite"/>
    </source>
</evidence>